<comment type="caution">
    <text evidence="4">The sequence shown here is derived from an EMBL/GenBank/DDBJ whole genome shotgun (WGS) entry which is preliminary data.</text>
</comment>
<keyword evidence="1" id="KW-0808">Transferase</keyword>
<organism evidence="4 5">
    <name type="scientific">Priestia iocasae</name>
    <dbReference type="NCBI Taxonomy" id="2291674"/>
    <lineage>
        <taxon>Bacteria</taxon>
        <taxon>Bacillati</taxon>
        <taxon>Bacillota</taxon>
        <taxon>Bacilli</taxon>
        <taxon>Bacillales</taxon>
        <taxon>Bacillaceae</taxon>
        <taxon>Priestia</taxon>
    </lineage>
</organism>
<proteinExistence type="predicted"/>
<dbReference type="PANTHER" id="PTHR10434:SF11">
    <property type="entry name" value="1-ACYL-SN-GLYCEROL-3-PHOSPHATE ACYLTRANSFERASE"/>
    <property type="match status" value="1"/>
</dbReference>
<dbReference type="EMBL" id="JAFBFC010000004">
    <property type="protein sequence ID" value="MBM7703818.1"/>
    <property type="molecule type" value="Genomic_DNA"/>
</dbReference>
<gene>
    <name evidence="4" type="ORF">JOC83_002667</name>
</gene>
<accession>A0ABS2QXB7</accession>
<reference evidence="4 5" key="1">
    <citation type="submission" date="2021-01" db="EMBL/GenBank/DDBJ databases">
        <title>Genomic Encyclopedia of Type Strains, Phase IV (KMG-IV): sequencing the most valuable type-strain genomes for metagenomic binning, comparative biology and taxonomic classification.</title>
        <authorList>
            <person name="Goeker M."/>
        </authorList>
    </citation>
    <scope>NUCLEOTIDE SEQUENCE [LARGE SCALE GENOMIC DNA]</scope>
    <source>
        <strain evidence="4 5">DSM 104297</strain>
    </source>
</reference>
<dbReference type="SMART" id="SM00563">
    <property type="entry name" value="PlsC"/>
    <property type="match status" value="1"/>
</dbReference>
<sequence>MLYPKKSERFERLFYPFVIHQLKKHFYKVYLYEEENTLKKDPTIFVANHSSWWDGLLCFYLNKAKLQHDSYAMMSEQGMTDFSFFKKIGAFSINPSSPKHILQSLQFAAKLLNDRKSVWIFPQGKEEHLEKRPLQFSKGVSYILDHTQDVTIIPITFYYTFRHDQRPELFIMIGKSIPQSTFLDQSRDKITSNLETMVTKQLDALREKVTKEELDSFDVLLEGHKTMSEWLTWWKVKVKR</sequence>
<feature type="domain" description="Phospholipid/glycerol acyltransferase" evidence="3">
    <location>
        <begin position="43"/>
        <end position="160"/>
    </location>
</feature>
<dbReference type="Proteomes" id="UP000809829">
    <property type="component" value="Unassembled WGS sequence"/>
</dbReference>
<evidence type="ECO:0000259" key="3">
    <source>
        <dbReference type="SMART" id="SM00563"/>
    </source>
</evidence>
<evidence type="ECO:0000313" key="5">
    <source>
        <dbReference type="Proteomes" id="UP000809829"/>
    </source>
</evidence>
<keyword evidence="2 4" id="KW-0012">Acyltransferase</keyword>
<dbReference type="GO" id="GO:0016746">
    <property type="term" value="F:acyltransferase activity"/>
    <property type="evidence" value="ECO:0007669"/>
    <property type="project" value="UniProtKB-KW"/>
</dbReference>
<keyword evidence="5" id="KW-1185">Reference proteome</keyword>
<dbReference type="SUPFAM" id="SSF69593">
    <property type="entry name" value="Glycerol-3-phosphate (1)-acyltransferase"/>
    <property type="match status" value="1"/>
</dbReference>
<dbReference type="InterPro" id="IPR002123">
    <property type="entry name" value="Plipid/glycerol_acylTrfase"/>
</dbReference>
<evidence type="ECO:0000256" key="1">
    <source>
        <dbReference type="ARBA" id="ARBA00022679"/>
    </source>
</evidence>
<dbReference type="RefSeq" id="WP_205187778.1">
    <property type="nucleotide sequence ID" value="NZ_JAFBFC010000004.1"/>
</dbReference>
<protein>
    <submittedName>
        <fullName evidence="4">1-acyl-sn-glycerol-3-phosphate acyltransferase</fullName>
    </submittedName>
</protein>
<evidence type="ECO:0000256" key="2">
    <source>
        <dbReference type="ARBA" id="ARBA00023315"/>
    </source>
</evidence>
<dbReference type="PANTHER" id="PTHR10434">
    <property type="entry name" value="1-ACYL-SN-GLYCEROL-3-PHOSPHATE ACYLTRANSFERASE"/>
    <property type="match status" value="1"/>
</dbReference>
<dbReference type="CDD" id="cd06551">
    <property type="entry name" value="LPLAT"/>
    <property type="match status" value="1"/>
</dbReference>
<name>A0ABS2QXB7_9BACI</name>
<dbReference type="Pfam" id="PF01553">
    <property type="entry name" value="Acyltransferase"/>
    <property type="match status" value="1"/>
</dbReference>
<evidence type="ECO:0000313" key="4">
    <source>
        <dbReference type="EMBL" id="MBM7703818.1"/>
    </source>
</evidence>